<comment type="caution">
    <text evidence="1">The sequence shown here is derived from an EMBL/GenBank/DDBJ whole genome shotgun (WGS) entry which is preliminary data.</text>
</comment>
<protein>
    <submittedName>
        <fullName evidence="1">Uncharacterized protein</fullName>
    </submittedName>
</protein>
<reference evidence="1 2" key="1">
    <citation type="journal article" date="2014" name="Genome Biol. Evol.">
        <title>The genome of the myxosporean Thelohanellus kitauei shows adaptations to nutrient acquisition within its fish host.</title>
        <authorList>
            <person name="Yang Y."/>
            <person name="Xiong J."/>
            <person name="Zhou Z."/>
            <person name="Huo F."/>
            <person name="Miao W."/>
            <person name="Ran C."/>
            <person name="Liu Y."/>
            <person name="Zhang J."/>
            <person name="Feng J."/>
            <person name="Wang M."/>
            <person name="Wang M."/>
            <person name="Wang L."/>
            <person name="Yao B."/>
        </authorList>
    </citation>
    <scope>NUCLEOTIDE SEQUENCE [LARGE SCALE GENOMIC DNA]</scope>
    <source>
        <strain evidence="1">Wuqing</strain>
    </source>
</reference>
<dbReference type="Proteomes" id="UP000031668">
    <property type="component" value="Unassembled WGS sequence"/>
</dbReference>
<evidence type="ECO:0000313" key="1">
    <source>
        <dbReference type="EMBL" id="KII62904.1"/>
    </source>
</evidence>
<accession>A0A0C2MES4</accession>
<organism evidence="1 2">
    <name type="scientific">Thelohanellus kitauei</name>
    <name type="common">Myxosporean</name>
    <dbReference type="NCBI Taxonomy" id="669202"/>
    <lineage>
        <taxon>Eukaryota</taxon>
        <taxon>Metazoa</taxon>
        <taxon>Cnidaria</taxon>
        <taxon>Myxozoa</taxon>
        <taxon>Myxosporea</taxon>
        <taxon>Bivalvulida</taxon>
        <taxon>Platysporina</taxon>
        <taxon>Myxobolidae</taxon>
        <taxon>Thelohanellus</taxon>
    </lineage>
</organism>
<evidence type="ECO:0000313" key="2">
    <source>
        <dbReference type="Proteomes" id="UP000031668"/>
    </source>
</evidence>
<dbReference type="AlphaFoldDB" id="A0A0C2MES4"/>
<sequence length="111" mass="12999">MIFDINTNENDRFIRDINNPISIDLLNHFKMNSYEHYFWDTIFNSNKYNDPNKMIVDALKCLILMMASHNCMDSISKMNEYHKKLSSIMMKGYCSTSTDEIINKKATTIGV</sequence>
<name>A0A0C2MES4_THEKT</name>
<keyword evidence="2" id="KW-1185">Reference proteome</keyword>
<proteinExistence type="predicted"/>
<gene>
    <name evidence="1" type="ORF">RF11_15089</name>
</gene>
<dbReference type="EMBL" id="JWZT01004852">
    <property type="protein sequence ID" value="KII62904.1"/>
    <property type="molecule type" value="Genomic_DNA"/>
</dbReference>